<reference evidence="1" key="1">
    <citation type="journal article" date="2014" name="Int. J. Syst. Evol. Microbiol.">
        <title>Complete genome sequence of Corynebacterium casei LMG S-19264T (=DSM 44701T), isolated from a smear-ripened cheese.</title>
        <authorList>
            <consortium name="US DOE Joint Genome Institute (JGI-PGF)"/>
            <person name="Walter F."/>
            <person name="Albersmeier A."/>
            <person name="Kalinowski J."/>
            <person name="Ruckert C."/>
        </authorList>
    </citation>
    <scope>NUCLEOTIDE SEQUENCE</scope>
    <source>
        <strain evidence="1">CGMCC 1.15725</strain>
    </source>
</reference>
<gene>
    <name evidence="1" type="ORF">GCM10011611_66350</name>
</gene>
<keyword evidence="2" id="KW-1185">Reference proteome</keyword>
<organism evidence="1 2">
    <name type="scientific">Aliidongia dinghuensis</name>
    <dbReference type="NCBI Taxonomy" id="1867774"/>
    <lineage>
        <taxon>Bacteria</taxon>
        <taxon>Pseudomonadati</taxon>
        <taxon>Pseudomonadota</taxon>
        <taxon>Alphaproteobacteria</taxon>
        <taxon>Rhodospirillales</taxon>
        <taxon>Dongiaceae</taxon>
        <taxon>Aliidongia</taxon>
    </lineage>
</organism>
<reference evidence="1" key="2">
    <citation type="submission" date="2020-09" db="EMBL/GenBank/DDBJ databases">
        <authorList>
            <person name="Sun Q."/>
            <person name="Zhou Y."/>
        </authorList>
    </citation>
    <scope>NUCLEOTIDE SEQUENCE</scope>
    <source>
        <strain evidence="1">CGMCC 1.15725</strain>
    </source>
</reference>
<protein>
    <submittedName>
        <fullName evidence="1">Uncharacterized protein</fullName>
    </submittedName>
</protein>
<sequence>MQEEAPVAAVHQAKAEPDEPACSIAQIVIDPVALGEISRSEERGRDLELRGAVEFSIECPEGEDEAIGGLGGECARIGCYSAWKIDPC</sequence>
<dbReference type="AlphaFoldDB" id="A0A8J2Z1P2"/>
<accession>A0A8J2Z1P2</accession>
<name>A0A8J2Z1P2_9PROT</name>
<evidence type="ECO:0000313" key="2">
    <source>
        <dbReference type="Proteomes" id="UP000646365"/>
    </source>
</evidence>
<dbReference type="EMBL" id="BMJQ01000034">
    <property type="protein sequence ID" value="GGF50611.1"/>
    <property type="molecule type" value="Genomic_DNA"/>
</dbReference>
<dbReference type="Proteomes" id="UP000646365">
    <property type="component" value="Unassembled WGS sequence"/>
</dbReference>
<proteinExistence type="predicted"/>
<evidence type="ECO:0000313" key="1">
    <source>
        <dbReference type="EMBL" id="GGF50611.1"/>
    </source>
</evidence>
<comment type="caution">
    <text evidence="1">The sequence shown here is derived from an EMBL/GenBank/DDBJ whole genome shotgun (WGS) entry which is preliminary data.</text>
</comment>